<dbReference type="PROSITE" id="PS00636">
    <property type="entry name" value="DNAJ_1"/>
    <property type="match status" value="1"/>
</dbReference>
<evidence type="ECO:0000313" key="4">
    <source>
        <dbReference type="EMBL" id="HIS83504.1"/>
    </source>
</evidence>
<reference evidence="4" key="1">
    <citation type="submission" date="2020-10" db="EMBL/GenBank/DDBJ databases">
        <authorList>
            <person name="Gilroy R."/>
        </authorList>
    </citation>
    <scope>NUCLEOTIDE SEQUENCE</scope>
    <source>
        <strain evidence="4">CHK152-2994</strain>
    </source>
</reference>
<name>A0A9D1FWP9_9BACT</name>
<dbReference type="GO" id="GO:0051082">
    <property type="term" value="F:unfolded protein binding"/>
    <property type="evidence" value="ECO:0007669"/>
    <property type="project" value="InterPro"/>
</dbReference>
<dbReference type="FunFam" id="2.60.260.20:FF:000013">
    <property type="entry name" value="DnaJ subfamily B member 11"/>
    <property type="match status" value="1"/>
</dbReference>
<dbReference type="InterPro" id="IPR001623">
    <property type="entry name" value="DnaJ_domain"/>
</dbReference>
<protein>
    <submittedName>
        <fullName evidence="4">DnaJ domain-containing protein</fullName>
    </submittedName>
</protein>
<evidence type="ECO:0000256" key="1">
    <source>
        <dbReference type="ARBA" id="ARBA00023186"/>
    </source>
</evidence>
<dbReference type="PANTHER" id="PTHR43096">
    <property type="entry name" value="DNAJ HOMOLOG 1, MITOCHONDRIAL-RELATED"/>
    <property type="match status" value="1"/>
</dbReference>
<sequence length="351" mass="39255">MIKSSKNYYEILGVTPDVELSQLKAVYRRLVRKYHPDINPDGELIFKDITEAYEVLSDEKQRKQYDMINGFFKSSKAAENPQNTYRKSFKKSTCSNSDLKNGYKKEPEIKYKKTQRDEKVFTDIINDIIDGFSQSTRRKKAPNPPKSQKGADIYADVTVTLKESVSGTHKIVNVVHTEVCEQCAGRKFINGSKCPKCGGKGEITRHQKINVTIPAHVKDGSKLRLSGEGKKGVNGGKNGDLYLKIKIAPDSLFKIDGNDLLCEVEISPFEAVLGGDIKVPSLEDSVVLKLPPCTRSGQIFRISSKGLKKNNLVGDIIVTVKIQIPDKLSDEEINLYKQLQELAGENLRDSK</sequence>
<dbReference type="Pfam" id="PF00226">
    <property type="entry name" value="DnaJ"/>
    <property type="match status" value="1"/>
</dbReference>
<dbReference type="PRINTS" id="PR00625">
    <property type="entry name" value="JDOMAIN"/>
</dbReference>
<accession>A0A9D1FWP9</accession>
<dbReference type="Gene3D" id="1.10.287.110">
    <property type="entry name" value="DnaJ domain"/>
    <property type="match status" value="1"/>
</dbReference>
<evidence type="ECO:0000259" key="3">
    <source>
        <dbReference type="PROSITE" id="PS50076"/>
    </source>
</evidence>
<reference evidence="4" key="2">
    <citation type="journal article" date="2021" name="PeerJ">
        <title>Extensive microbial diversity within the chicken gut microbiome revealed by metagenomics and culture.</title>
        <authorList>
            <person name="Gilroy R."/>
            <person name="Ravi A."/>
            <person name="Getino M."/>
            <person name="Pursley I."/>
            <person name="Horton D.L."/>
            <person name="Alikhan N.F."/>
            <person name="Baker D."/>
            <person name="Gharbi K."/>
            <person name="Hall N."/>
            <person name="Watson M."/>
            <person name="Adriaenssens E.M."/>
            <person name="Foster-Nyarko E."/>
            <person name="Jarju S."/>
            <person name="Secka A."/>
            <person name="Antonio M."/>
            <person name="Oren A."/>
            <person name="Chaudhuri R.R."/>
            <person name="La Ragione R."/>
            <person name="Hildebrand F."/>
            <person name="Pallen M.J."/>
        </authorList>
    </citation>
    <scope>NUCLEOTIDE SEQUENCE</scope>
    <source>
        <strain evidence="4">CHK152-2994</strain>
    </source>
</reference>
<dbReference type="SMART" id="SM00271">
    <property type="entry name" value="DnaJ"/>
    <property type="match status" value="1"/>
</dbReference>
<dbReference type="EMBL" id="DVJO01000171">
    <property type="protein sequence ID" value="HIS83504.1"/>
    <property type="molecule type" value="Genomic_DNA"/>
</dbReference>
<dbReference type="CDD" id="cd10747">
    <property type="entry name" value="DnaJ_C"/>
    <property type="match status" value="1"/>
</dbReference>
<dbReference type="Gene3D" id="2.60.260.20">
    <property type="entry name" value="Urease metallochaperone UreE, N-terminal domain"/>
    <property type="match status" value="2"/>
</dbReference>
<dbReference type="InterPro" id="IPR008971">
    <property type="entry name" value="HSP40/DnaJ_pept-bd"/>
</dbReference>
<dbReference type="SUPFAM" id="SSF49493">
    <property type="entry name" value="HSP40/DnaJ peptide-binding domain"/>
    <property type="match status" value="2"/>
</dbReference>
<dbReference type="Pfam" id="PF01556">
    <property type="entry name" value="DnaJ_C"/>
    <property type="match status" value="1"/>
</dbReference>
<organism evidence="4 5">
    <name type="scientific">Candidatus Scatenecus faecavium</name>
    <dbReference type="NCBI Taxonomy" id="2840915"/>
    <lineage>
        <taxon>Bacteria</taxon>
        <taxon>Candidatus Scatenecus</taxon>
    </lineage>
</organism>
<dbReference type="AlphaFoldDB" id="A0A9D1FWP9"/>
<dbReference type="GO" id="GO:0042026">
    <property type="term" value="P:protein refolding"/>
    <property type="evidence" value="ECO:0007669"/>
    <property type="project" value="TreeGrafter"/>
</dbReference>
<dbReference type="InterPro" id="IPR036869">
    <property type="entry name" value="J_dom_sf"/>
</dbReference>
<evidence type="ECO:0000313" key="5">
    <source>
        <dbReference type="Proteomes" id="UP000824139"/>
    </source>
</evidence>
<dbReference type="PROSITE" id="PS50076">
    <property type="entry name" value="DNAJ_2"/>
    <property type="match status" value="1"/>
</dbReference>
<evidence type="ECO:0000256" key="2">
    <source>
        <dbReference type="SAM" id="MobiDB-lite"/>
    </source>
</evidence>
<dbReference type="SUPFAM" id="SSF46565">
    <property type="entry name" value="Chaperone J-domain"/>
    <property type="match status" value="1"/>
</dbReference>
<dbReference type="CDD" id="cd06257">
    <property type="entry name" value="DnaJ"/>
    <property type="match status" value="1"/>
</dbReference>
<feature type="region of interest" description="Disordered" evidence="2">
    <location>
        <begin position="133"/>
        <end position="152"/>
    </location>
</feature>
<dbReference type="PANTHER" id="PTHR43096:SF52">
    <property type="entry name" value="DNAJ HOMOLOG 1, MITOCHONDRIAL-RELATED"/>
    <property type="match status" value="1"/>
</dbReference>
<keyword evidence="1" id="KW-0143">Chaperone</keyword>
<comment type="caution">
    <text evidence="4">The sequence shown here is derived from an EMBL/GenBank/DDBJ whole genome shotgun (WGS) entry which is preliminary data.</text>
</comment>
<dbReference type="GO" id="GO:0005737">
    <property type="term" value="C:cytoplasm"/>
    <property type="evidence" value="ECO:0007669"/>
    <property type="project" value="TreeGrafter"/>
</dbReference>
<feature type="domain" description="J" evidence="3">
    <location>
        <begin position="7"/>
        <end position="69"/>
    </location>
</feature>
<dbReference type="InterPro" id="IPR002939">
    <property type="entry name" value="DnaJ_C"/>
</dbReference>
<proteinExistence type="predicted"/>
<dbReference type="Proteomes" id="UP000824139">
    <property type="component" value="Unassembled WGS sequence"/>
</dbReference>
<dbReference type="InterPro" id="IPR018253">
    <property type="entry name" value="DnaJ_domain_CS"/>
</dbReference>
<gene>
    <name evidence="4" type="ORF">IAD41_07870</name>
</gene>